<keyword evidence="1" id="KW-0343">GTPase activation</keyword>
<keyword evidence="2" id="KW-0175">Coiled coil</keyword>
<dbReference type="WBParaSite" id="HPBE_0000150401-mRNA-1">
    <property type="protein sequence ID" value="HPBE_0000150401-mRNA-1"/>
    <property type="gene ID" value="HPBE_0000150401"/>
</dbReference>
<protein>
    <submittedName>
        <fullName evidence="7">Rab-GAP TBC domain-containing protein</fullName>
    </submittedName>
</protein>
<name>A0A183F5R2_HELPZ</name>
<feature type="region of interest" description="Disordered" evidence="3">
    <location>
        <begin position="26"/>
        <end position="47"/>
    </location>
</feature>
<evidence type="ECO:0000313" key="5">
    <source>
        <dbReference type="EMBL" id="VDO19887.1"/>
    </source>
</evidence>
<reference evidence="7" key="2">
    <citation type="submission" date="2019-09" db="UniProtKB">
        <authorList>
            <consortium name="WormBaseParasite"/>
        </authorList>
    </citation>
    <scope>IDENTIFICATION</scope>
</reference>
<dbReference type="Proteomes" id="UP000050761">
    <property type="component" value="Unassembled WGS sequence"/>
</dbReference>
<organism evidence="6 7">
    <name type="scientific">Heligmosomoides polygyrus</name>
    <name type="common">Parasitic roundworm</name>
    <dbReference type="NCBI Taxonomy" id="6339"/>
    <lineage>
        <taxon>Eukaryota</taxon>
        <taxon>Metazoa</taxon>
        <taxon>Ecdysozoa</taxon>
        <taxon>Nematoda</taxon>
        <taxon>Chromadorea</taxon>
        <taxon>Rhabditida</taxon>
        <taxon>Rhabditina</taxon>
        <taxon>Rhabditomorpha</taxon>
        <taxon>Strongyloidea</taxon>
        <taxon>Heligmosomidae</taxon>
        <taxon>Heligmosomoides</taxon>
    </lineage>
</organism>
<keyword evidence="6" id="KW-1185">Reference proteome</keyword>
<evidence type="ECO:0000256" key="1">
    <source>
        <dbReference type="ARBA" id="ARBA00022468"/>
    </source>
</evidence>
<dbReference type="PANTHER" id="PTHR47219">
    <property type="entry name" value="RAB GTPASE-ACTIVATING PROTEIN 1-LIKE"/>
    <property type="match status" value="1"/>
</dbReference>
<evidence type="ECO:0000313" key="6">
    <source>
        <dbReference type="Proteomes" id="UP000050761"/>
    </source>
</evidence>
<sequence>MPSWPSSVTVFSTSIFCRSNDEDAKSVASRKSGSSGSPKVHEPSFTEDDEEDLWSVWGDVIRNWEQEVKKNPVTIKELVKRGIPQHFRTIAWQLLSNASVSSIHETYSDYMRQSSVYEKVIQRDIPRTYPEMEFFKDGGRGQASLFNVIKVVALRISSYRNFFVFLARFCLTCLKQGCA</sequence>
<evidence type="ECO:0000313" key="7">
    <source>
        <dbReference type="WBParaSite" id="HPBE_0000150401-mRNA-1"/>
    </source>
</evidence>
<dbReference type="PANTHER" id="PTHR47219:SF22">
    <property type="entry name" value="RAB-GAP TBC DOMAIN-CONTAINING PROTEIN"/>
    <property type="match status" value="1"/>
</dbReference>
<dbReference type="SUPFAM" id="SSF47923">
    <property type="entry name" value="Ypt/Rab-GAP domain of gyp1p"/>
    <property type="match status" value="1"/>
</dbReference>
<evidence type="ECO:0000256" key="2">
    <source>
        <dbReference type="ARBA" id="ARBA00023054"/>
    </source>
</evidence>
<accession>A0A183F5R2</accession>
<feature type="compositionally biased region" description="Low complexity" evidence="3">
    <location>
        <begin position="26"/>
        <end position="37"/>
    </location>
</feature>
<dbReference type="InterPro" id="IPR000195">
    <property type="entry name" value="Rab-GAP-TBC_dom"/>
</dbReference>
<gene>
    <name evidence="5" type="ORF">HPBE_LOCUS1505</name>
</gene>
<dbReference type="InterPro" id="IPR050302">
    <property type="entry name" value="Rab_GAP_TBC_domain"/>
</dbReference>
<dbReference type="AlphaFoldDB" id="A0A183F5R2"/>
<accession>A0A3P7UCG8</accession>
<dbReference type="FunFam" id="1.10.10.750:FF:000003">
    <property type="entry name" value="GTPase activating protein (Evi5)"/>
    <property type="match status" value="1"/>
</dbReference>
<dbReference type="InterPro" id="IPR035969">
    <property type="entry name" value="Rab-GAP_TBC_sf"/>
</dbReference>
<dbReference type="EMBL" id="UZAH01001667">
    <property type="protein sequence ID" value="VDO19887.1"/>
    <property type="molecule type" value="Genomic_DNA"/>
</dbReference>
<dbReference type="GO" id="GO:0005096">
    <property type="term" value="F:GTPase activator activity"/>
    <property type="evidence" value="ECO:0007669"/>
    <property type="project" value="UniProtKB-KW"/>
</dbReference>
<reference evidence="5 6" key="1">
    <citation type="submission" date="2018-11" db="EMBL/GenBank/DDBJ databases">
        <authorList>
            <consortium name="Pathogen Informatics"/>
        </authorList>
    </citation>
    <scope>NUCLEOTIDE SEQUENCE [LARGE SCALE GENOMIC DNA]</scope>
</reference>
<dbReference type="GO" id="GO:0031267">
    <property type="term" value="F:small GTPase binding"/>
    <property type="evidence" value="ECO:0007669"/>
    <property type="project" value="TreeGrafter"/>
</dbReference>
<evidence type="ECO:0000259" key="4">
    <source>
        <dbReference type="PROSITE" id="PS50086"/>
    </source>
</evidence>
<dbReference type="Pfam" id="PF00566">
    <property type="entry name" value="RabGAP-TBC"/>
    <property type="match status" value="1"/>
</dbReference>
<dbReference type="OrthoDB" id="5848783at2759"/>
<feature type="domain" description="Rab-GAP TBC" evidence="4">
    <location>
        <begin position="82"/>
        <end position="179"/>
    </location>
</feature>
<evidence type="ECO:0000256" key="3">
    <source>
        <dbReference type="SAM" id="MobiDB-lite"/>
    </source>
</evidence>
<proteinExistence type="predicted"/>
<dbReference type="PROSITE" id="PS50086">
    <property type="entry name" value="TBC_RABGAP"/>
    <property type="match status" value="1"/>
</dbReference>
<dbReference type="Gene3D" id="1.10.10.750">
    <property type="entry name" value="Ypt/Rab-GAP domain of gyp1p, domain 1"/>
    <property type="match status" value="1"/>
</dbReference>
<dbReference type="Gene3D" id="1.10.8.270">
    <property type="entry name" value="putative rabgap domain of human tbc1 domain family member 14 like domains"/>
    <property type="match status" value="1"/>
</dbReference>